<dbReference type="EMBL" id="JAIUJR010000003">
    <property type="protein sequence ID" value="MCA0132208.1"/>
    <property type="molecule type" value="Genomic_DNA"/>
</dbReference>
<proteinExistence type="predicted"/>
<gene>
    <name evidence="1" type="ORF">LBU54_06395</name>
</gene>
<comment type="caution">
    <text evidence="1">The sequence shown here is derived from an EMBL/GenBank/DDBJ whole genome shotgun (WGS) entry which is preliminary data.</text>
</comment>
<dbReference type="RefSeq" id="WP_224527427.1">
    <property type="nucleotide sequence ID" value="NZ_JAIUJR010000003.1"/>
</dbReference>
<evidence type="ECO:0000313" key="2">
    <source>
        <dbReference type="Proteomes" id="UP001198901"/>
    </source>
</evidence>
<protein>
    <submittedName>
        <fullName evidence="1">Sensor of ECF-type sigma factor</fullName>
    </submittedName>
</protein>
<sequence length="150" mass="17484">MKQLIPILILLIGLSSYAQRDGRMNERIKAQKVAFITEKLSLTAEEAQQFWPIYNAFEEKRERIKSGPLRDAKIKIRSNPNMSDNEASRLLEQVLDAENEIHNAKIKLAKDLQSILSSKKIIKLRAAEDEFNRILLERLKQMRQKRANRN</sequence>
<name>A0ABS7XQB7_9FLAO</name>
<keyword evidence="2" id="KW-1185">Reference proteome</keyword>
<organism evidence="1 2">
    <name type="scientific">Winogradskyella alexanderae</name>
    <dbReference type="NCBI Taxonomy" id="2877123"/>
    <lineage>
        <taxon>Bacteria</taxon>
        <taxon>Pseudomonadati</taxon>
        <taxon>Bacteroidota</taxon>
        <taxon>Flavobacteriia</taxon>
        <taxon>Flavobacteriales</taxon>
        <taxon>Flavobacteriaceae</taxon>
        <taxon>Winogradskyella</taxon>
    </lineage>
</organism>
<dbReference type="Proteomes" id="UP001198901">
    <property type="component" value="Unassembled WGS sequence"/>
</dbReference>
<evidence type="ECO:0000313" key="1">
    <source>
        <dbReference type="EMBL" id="MCA0132208.1"/>
    </source>
</evidence>
<accession>A0ABS7XQB7</accession>
<reference evidence="2" key="1">
    <citation type="submission" date="2023-07" db="EMBL/GenBank/DDBJ databases">
        <authorList>
            <person name="Yue Y."/>
        </authorList>
    </citation>
    <scope>NUCLEOTIDE SEQUENCE [LARGE SCALE GENOMIC DNA]</scope>
    <source>
        <strain evidence="2">D23</strain>
    </source>
</reference>